<dbReference type="Proteomes" id="UP000635142">
    <property type="component" value="Unassembled WGS sequence"/>
</dbReference>
<dbReference type="AlphaFoldDB" id="A0A927HG91"/>
<evidence type="ECO:0000313" key="2">
    <source>
        <dbReference type="EMBL" id="MBD3664015.1"/>
    </source>
</evidence>
<gene>
    <name evidence="2" type="ORF">H9Q16_08790</name>
</gene>
<accession>A0A927HG91</accession>
<reference evidence="2" key="1">
    <citation type="submission" date="2020-08" db="EMBL/GenBank/DDBJ databases">
        <title>Sulfitobacter aestuariivivens sp. nov., isolated from a tidal flat.</title>
        <authorList>
            <person name="Park S."/>
            <person name="Yoon J.-H."/>
        </authorList>
    </citation>
    <scope>NUCLEOTIDE SEQUENCE</scope>
    <source>
        <strain evidence="2">TSTF-M16</strain>
    </source>
</reference>
<dbReference type="PROSITE" id="PS51257">
    <property type="entry name" value="PROKAR_LIPOPROTEIN"/>
    <property type="match status" value="1"/>
</dbReference>
<evidence type="ECO:0000313" key="3">
    <source>
        <dbReference type="Proteomes" id="UP000635142"/>
    </source>
</evidence>
<comment type="caution">
    <text evidence="2">The sequence shown here is derived from an EMBL/GenBank/DDBJ whole genome shotgun (WGS) entry which is preliminary data.</text>
</comment>
<dbReference type="RefSeq" id="WP_191074930.1">
    <property type="nucleotide sequence ID" value="NZ_JACTAG010000001.1"/>
</dbReference>
<organism evidence="2 3">
    <name type="scientific">Sulfitobacter aestuariivivens</name>
    <dbReference type="NCBI Taxonomy" id="2766981"/>
    <lineage>
        <taxon>Bacteria</taxon>
        <taxon>Pseudomonadati</taxon>
        <taxon>Pseudomonadota</taxon>
        <taxon>Alphaproteobacteria</taxon>
        <taxon>Rhodobacterales</taxon>
        <taxon>Roseobacteraceae</taxon>
        <taxon>Sulfitobacter</taxon>
    </lineage>
</organism>
<name>A0A927HG91_9RHOB</name>
<protein>
    <recommendedName>
        <fullName evidence="4">Lipoprotein</fullName>
    </recommendedName>
</protein>
<evidence type="ECO:0000256" key="1">
    <source>
        <dbReference type="SAM" id="SignalP"/>
    </source>
</evidence>
<proteinExistence type="predicted"/>
<dbReference type="EMBL" id="JACTAG010000001">
    <property type="protein sequence ID" value="MBD3664015.1"/>
    <property type="molecule type" value="Genomic_DNA"/>
</dbReference>
<sequence>MPPLSSRNRVTALLCGALLMSACASDSTKYEVRKGPQAIHPATLAPGYSPCGTPGQAACIPSQPGDGSVPIID</sequence>
<evidence type="ECO:0008006" key="4">
    <source>
        <dbReference type="Google" id="ProtNLM"/>
    </source>
</evidence>
<keyword evidence="3" id="KW-1185">Reference proteome</keyword>
<keyword evidence="1" id="KW-0732">Signal</keyword>
<feature type="signal peptide" evidence="1">
    <location>
        <begin position="1"/>
        <end position="24"/>
    </location>
</feature>
<feature type="chain" id="PRO_5037885837" description="Lipoprotein" evidence="1">
    <location>
        <begin position="25"/>
        <end position="73"/>
    </location>
</feature>